<keyword evidence="2" id="KW-0472">Membrane</keyword>
<evidence type="ECO:0000313" key="4">
    <source>
        <dbReference type="EMBL" id="HFK20821.1"/>
    </source>
</evidence>
<name>A0A7C3FD31_9CREN</name>
<dbReference type="InterPro" id="IPR058288">
    <property type="entry name" value="DUF7982"/>
</dbReference>
<organism evidence="4">
    <name type="scientific">Candidatus Methanomethylicus mesodigestus</name>
    <dbReference type="NCBI Taxonomy" id="1867258"/>
    <lineage>
        <taxon>Archaea</taxon>
        <taxon>Thermoproteota</taxon>
        <taxon>Methanosuratincolia</taxon>
        <taxon>Candidatus Methanomethylicales</taxon>
        <taxon>Candidatus Methanomethylicaceae</taxon>
        <taxon>Candidatus Methanomethylicus</taxon>
    </lineage>
</organism>
<dbReference type="EMBL" id="DSTX01000011">
    <property type="protein sequence ID" value="HFK20821.1"/>
    <property type="molecule type" value="Genomic_DNA"/>
</dbReference>
<evidence type="ECO:0000259" key="3">
    <source>
        <dbReference type="Pfam" id="PF25939"/>
    </source>
</evidence>
<gene>
    <name evidence="4" type="ORF">ENS19_05995</name>
</gene>
<evidence type="ECO:0000256" key="1">
    <source>
        <dbReference type="SAM" id="MobiDB-lite"/>
    </source>
</evidence>
<protein>
    <recommendedName>
        <fullName evidence="3">DUF7982 domain-containing protein</fullName>
    </recommendedName>
</protein>
<comment type="caution">
    <text evidence="4">The sequence shown here is derived from an EMBL/GenBank/DDBJ whole genome shotgun (WGS) entry which is preliminary data.</text>
</comment>
<proteinExistence type="predicted"/>
<feature type="transmembrane region" description="Helical" evidence="2">
    <location>
        <begin position="71"/>
        <end position="91"/>
    </location>
</feature>
<dbReference type="AlphaFoldDB" id="A0A7C3FD31"/>
<feature type="transmembrane region" description="Helical" evidence="2">
    <location>
        <begin position="44"/>
        <end position="65"/>
    </location>
</feature>
<feature type="domain" description="DUF7982" evidence="3">
    <location>
        <begin position="51"/>
        <end position="255"/>
    </location>
</feature>
<reference evidence="4" key="1">
    <citation type="journal article" date="2020" name="mSystems">
        <title>Genome- and Community-Level Interaction Insights into Carbon Utilization and Element Cycling Functions of Hydrothermarchaeota in Hydrothermal Sediment.</title>
        <authorList>
            <person name="Zhou Z."/>
            <person name="Liu Y."/>
            <person name="Xu W."/>
            <person name="Pan J."/>
            <person name="Luo Z.H."/>
            <person name="Li M."/>
        </authorList>
    </citation>
    <scope>NUCLEOTIDE SEQUENCE [LARGE SCALE GENOMIC DNA]</scope>
    <source>
        <strain evidence="4">SpSt-468</strain>
    </source>
</reference>
<sequence>MLEATKGAPSTQEGGQGKAASPRYGGPQSHDNTRRSSKGGEGSGYLYGYALTAVGALTALFFWFVAGSVPMTALGIGIAVLGSSVAITPLSPVPPANVRRMLESSVLNIEALLEEMDVRSRGYYVPQPDGEVQVFAPLDGEAPPAPGAKAEGFVTSSDGRRYLIIFPPGSFLMKNAELPADAEGALSELIVDTAGLADSARAIEDGGRITVEVSSPKAKISAGRVRRTVGSLEASVAATAVAAVMKKTIRIAFEEEYNAGRKKRIILELY</sequence>
<dbReference type="Pfam" id="PF25939">
    <property type="entry name" value="DUF7982"/>
    <property type="match status" value="1"/>
</dbReference>
<keyword evidence="2" id="KW-1133">Transmembrane helix</keyword>
<evidence type="ECO:0000256" key="2">
    <source>
        <dbReference type="SAM" id="Phobius"/>
    </source>
</evidence>
<feature type="region of interest" description="Disordered" evidence="1">
    <location>
        <begin position="1"/>
        <end position="39"/>
    </location>
</feature>
<accession>A0A7C3FD31</accession>
<keyword evidence="2" id="KW-0812">Transmembrane</keyword>